<dbReference type="Gene3D" id="2.30.42.10">
    <property type="match status" value="1"/>
</dbReference>
<evidence type="ECO:0000313" key="3">
    <source>
        <dbReference type="EMBL" id="RKP47216.1"/>
    </source>
</evidence>
<evidence type="ECO:0000256" key="2">
    <source>
        <dbReference type="SAM" id="Phobius"/>
    </source>
</evidence>
<dbReference type="SUPFAM" id="SSF50156">
    <property type="entry name" value="PDZ domain-like"/>
    <property type="match status" value="1"/>
</dbReference>
<feature type="transmembrane region" description="Helical" evidence="2">
    <location>
        <begin position="60"/>
        <end position="84"/>
    </location>
</feature>
<keyword evidence="2" id="KW-0812">Transmembrane</keyword>
<keyword evidence="4" id="KW-1185">Reference proteome</keyword>
<evidence type="ECO:0000256" key="1">
    <source>
        <dbReference type="SAM" id="MobiDB-lite"/>
    </source>
</evidence>
<dbReference type="AlphaFoldDB" id="A0A494XFE0"/>
<feature type="transmembrane region" description="Helical" evidence="2">
    <location>
        <begin position="257"/>
        <end position="275"/>
    </location>
</feature>
<gene>
    <name evidence="3" type="ORF">D7Z26_23180</name>
</gene>
<dbReference type="InterPro" id="IPR036034">
    <property type="entry name" value="PDZ_sf"/>
</dbReference>
<accession>A0A494XFE0</accession>
<feature type="transmembrane region" description="Helical" evidence="2">
    <location>
        <begin position="192"/>
        <end position="210"/>
    </location>
</feature>
<dbReference type="Proteomes" id="UP000282076">
    <property type="component" value="Unassembled WGS sequence"/>
</dbReference>
<feature type="transmembrane region" description="Helical" evidence="2">
    <location>
        <begin position="90"/>
        <end position="108"/>
    </location>
</feature>
<evidence type="ECO:0000313" key="4">
    <source>
        <dbReference type="Proteomes" id="UP000282076"/>
    </source>
</evidence>
<name>A0A494XFE0_9BACL</name>
<keyword evidence="2" id="KW-0472">Membrane</keyword>
<keyword evidence="2" id="KW-1133">Transmembrane helix</keyword>
<dbReference type="EMBL" id="RBZM01000011">
    <property type="protein sequence ID" value="RKP47216.1"/>
    <property type="molecule type" value="Genomic_DNA"/>
</dbReference>
<comment type="caution">
    <text evidence="3">The sequence shown here is derived from an EMBL/GenBank/DDBJ whole genome shotgun (WGS) entry which is preliminary data.</text>
</comment>
<organism evidence="3 4">
    <name type="scientific">Cohnella endophytica</name>
    <dbReference type="NCBI Taxonomy" id="2419778"/>
    <lineage>
        <taxon>Bacteria</taxon>
        <taxon>Bacillati</taxon>
        <taxon>Bacillota</taxon>
        <taxon>Bacilli</taxon>
        <taxon>Bacillales</taxon>
        <taxon>Paenibacillaceae</taxon>
        <taxon>Cohnella</taxon>
    </lineage>
</organism>
<feature type="region of interest" description="Disordered" evidence="1">
    <location>
        <begin position="436"/>
        <end position="480"/>
    </location>
</feature>
<feature type="compositionally biased region" description="Low complexity" evidence="1">
    <location>
        <begin position="443"/>
        <end position="458"/>
    </location>
</feature>
<feature type="transmembrane region" description="Helical" evidence="2">
    <location>
        <begin position="20"/>
        <end position="39"/>
    </location>
</feature>
<feature type="transmembrane region" description="Helical" evidence="2">
    <location>
        <begin position="230"/>
        <end position="250"/>
    </location>
</feature>
<reference evidence="3 4" key="1">
    <citation type="submission" date="2018-10" db="EMBL/GenBank/DDBJ databases">
        <title>Cohnella sp. M2MS4P-1, whole genome shotgun sequence.</title>
        <authorList>
            <person name="Tuo L."/>
        </authorList>
    </citation>
    <scope>NUCLEOTIDE SEQUENCE [LARGE SCALE GENOMIC DNA]</scope>
    <source>
        <strain evidence="3 4">M2MS4P-1</strain>
    </source>
</reference>
<feature type="transmembrane region" description="Helical" evidence="2">
    <location>
        <begin position="154"/>
        <end position="171"/>
    </location>
</feature>
<proteinExistence type="predicted"/>
<sequence>MKGEGQVDPLLDILREAGQAVIGLFSLPYFYIAIALVIWHAKQGAALQRKLFHVRLYGTLYLTITRIAAGIGVGFLLSLAGMGFGAGVGLTKETLLFIWVAMAALALFRLRYVCLAYAAGALGLLQALSDWTGIKGSSGAFEETLKTLSAIDVPSLLFLAGLLHVAEGILVRLQGAKLAIPLFLQGKRGKPMGAYSLTGVWPIPLLWLIPASGEGFTLPWTPLFGGDVSLWSLLAFPVLIGFSDRTTAFWPQEKAKSSGNSLILYGIIVAALAAGAEYVDWLGVVAAVAAFALHEGVLLFSRSREAGRDPIYSQDGTGVKVLAVLPNTPAVEMGFEAGEVIRKANGAVVRNKEQLHAALQRQSAFCKLEVANRNGELRFVQRARYEGEHYQLGLILAPDEDVEFVAAPRSASIWQGLRAAGARRLNNSPTMLAKREAKRAEAEQAAAEQAAMLAAEAAAEPDENAGLPPRGSSAIPRKKG</sequence>
<feature type="transmembrane region" description="Helical" evidence="2">
    <location>
        <begin position="115"/>
        <end position="134"/>
    </location>
</feature>
<protein>
    <submittedName>
        <fullName evidence="3">PDZ domain-containing protein</fullName>
    </submittedName>
</protein>